<name>F8K0J5_STREN</name>
<proteinExistence type="inferred from homology"/>
<dbReference type="PRINTS" id="PR00081">
    <property type="entry name" value="GDHRDH"/>
</dbReference>
<dbReference type="Proteomes" id="UP000007842">
    <property type="component" value="Chromosome"/>
</dbReference>
<evidence type="ECO:0000313" key="6">
    <source>
        <dbReference type="Proteomes" id="UP000007842"/>
    </source>
</evidence>
<evidence type="ECO:0000256" key="3">
    <source>
        <dbReference type="RuleBase" id="RU000363"/>
    </source>
</evidence>
<comment type="similarity">
    <text evidence="1 3">Belongs to the short-chain dehydrogenases/reductases (SDR) family.</text>
</comment>
<dbReference type="CDD" id="cd05233">
    <property type="entry name" value="SDR_c"/>
    <property type="match status" value="1"/>
</dbReference>
<dbReference type="InterPro" id="IPR020904">
    <property type="entry name" value="Sc_DH/Rdtase_CS"/>
</dbReference>
<dbReference type="STRING" id="1003195.SCATT_50280"/>
<dbReference type="KEGG" id="scy:SCATT_50280"/>
<organism evidence="5 6">
    <name type="scientific">Streptantibioticus cattleyicolor (strain ATCC 35852 / DSM 46488 / JCM 4925 / NBRC 14057 / NRRL 8057)</name>
    <name type="common">Streptomyces cattleya</name>
    <dbReference type="NCBI Taxonomy" id="1003195"/>
    <lineage>
        <taxon>Bacteria</taxon>
        <taxon>Bacillati</taxon>
        <taxon>Actinomycetota</taxon>
        <taxon>Actinomycetes</taxon>
        <taxon>Kitasatosporales</taxon>
        <taxon>Streptomycetaceae</taxon>
        <taxon>Streptantibioticus</taxon>
    </lineage>
</organism>
<dbReference type="Gene3D" id="3.40.50.720">
    <property type="entry name" value="NAD(P)-binding Rossmann-like Domain"/>
    <property type="match status" value="1"/>
</dbReference>
<dbReference type="AlphaFoldDB" id="F8K0J5"/>
<dbReference type="PRINTS" id="PR00080">
    <property type="entry name" value="SDRFAMILY"/>
</dbReference>
<dbReference type="SUPFAM" id="SSF51735">
    <property type="entry name" value="NAD(P)-binding Rossmann-fold domains"/>
    <property type="match status" value="1"/>
</dbReference>
<evidence type="ECO:0000256" key="1">
    <source>
        <dbReference type="ARBA" id="ARBA00006484"/>
    </source>
</evidence>
<dbReference type="Pfam" id="PF00106">
    <property type="entry name" value="adh_short"/>
    <property type="match status" value="1"/>
</dbReference>
<keyword evidence="2" id="KW-0560">Oxidoreductase</keyword>
<dbReference type="PATRIC" id="fig|1003195.11.peg.6459"/>
<evidence type="ECO:0000256" key="4">
    <source>
        <dbReference type="SAM" id="MobiDB-lite"/>
    </source>
</evidence>
<protein>
    <submittedName>
        <fullName evidence="5">Oxidoreductase</fullName>
    </submittedName>
</protein>
<dbReference type="GO" id="GO:0016020">
    <property type="term" value="C:membrane"/>
    <property type="evidence" value="ECO:0007669"/>
    <property type="project" value="TreeGrafter"/>
</dbReference>
<evidence type="ECO:0000256" key="2">
    <source>
        <dbReference type="ARBA" id="ARBA00023002"/>
    </source>
</evidence>
<dbReference type="HOGENOM" id="CLU_010194_2_1_11"/>
<dbReference type="eggNOG" id="COG0300">
    <property type="taxonomic scope" value="Bacteria"/>
</dbReference>
<dbReference type="PROSITE" id="PS00061">
    <property type="entry name" value="ADH_SHORT"/>
    <property type="match status" value="1"/>
</dbReference>
<keyword evidence="6" id="KW-1185">Reference proteome</keyword>
<feature type="compositionally biased region" description="Low complexity" evidence="4">
    <location>
        <begin position="9"/>
        <end position="23"/>
    </location>
</feature>
<dbReference type="PANTHER" id="PTHR44196">
    <property type="entry name" value="DEHYDROGENASE/REDUCTASE SDR FAMILY MEMBER 7B"/>
    <property type="match status" value="1"/>
</dbReference>
<dbReference type="InterPro" id="IPR036291">
    <property type="entry name" value="NAD(P)-bd_dom_sf"/>
</dbReference>
<feature type="region of interest" description="Disordered" evidence="4">
    <location>
        <begin position="1"/>
        <end position="36"/>
    </location>
</feature>
<dbReference type="PANTHER" id="PTHR44196:SF1">
    <property type="entry name" value="DEHYDROGENASE_REDUCTASE SDR FAMILY MEMBER 7B"/>
    <property type="match status" value="1"/>
</dbReference>
<accession>G8X3M6</accession>
<dbReference type="EMBL" id="CP003219">
    <property type="protein sequence ID" value="AEW97399.1"/>
    <property type="molecule type" value="Genomic_DNA"/>
</dbReference>
<dbReference type="RefSeq" id="WP_014145738.1">
    <property type="nucleotide sequence ID" value="NC_016111.1"/>
</dbReference>
<gene>
    <name evidence="5" type="ordered locus">SCATT_50280</name>
</gene>
<dbReference type="GO" id="GO:0016491">
    <property type="term" value="F:oxidoreductase activity"/>
    <property type="evidence" value="ECO:0007669"/>
    <property type="project" value="UniProtKB-KW"/>
</dbReference>
<evidence type="ECO:0000313" key="5">
    <source>
        <dbReference type="EMBL" id="AEW97399.1"/>
    </source>
</evidence>
<dbReference type="KEGG" id="sct:SCAT_5035"/>
<sequence>MRDRAPLETARTATAGTAPRRAPVVTPIRPRAAGPGTAPVAMVTGASSGIGAAVAARLGTAGDWELLLNGRDVERLAAVAGRTGGISLPGDLSTPERCRQLADRALGVHGRVDVLIANAGIGWAGRFTDMPADAVDRLLAVNLASPVHLVRALLPGMVRRGGGHVVLVASIAGSVGVGEEAVYSATKAAVCAFADSLRYEVSGDGVHVSVVVPGVVDTPFFARRGALYTRQAPRPVPPERVAAAVHGVLRRPREEVFVPGWMRLPARLHGAAPTVFRRLAARFA</sequence>
<dbReference type="InterPro" id="IPR002347">
    <property type="entry name" value="SDR_fam"/>
</dbReference>
<accession>F8K0J5</accession>
<dbReference type="OrthoDB" id="5178125at2"/>
<reference evidence="6" key="1">
    <citation type="submission" date="2011-12" db="EMBL/GenBank/DDBJ databases">
        <title>Complete genome sequence of Streptomyces cattleya strain DSM 46488.</title>
        <authorList>
            <person name="Ou H.-Y."/>
            <person name="Li P."/>
            <person name="Zhao C."/>
            <person name="O'Hagan D."/>
            <person name="Deng Z."/>
        </authorList>
    </citation>
    <scope>NUCLEOTIDE SEQUENCE [LARGE SCALE GENOMIC DNA]</scope>
    <source>
        <strain evidence="6">ATCC 35852 / DSM 46488 / JCM 4925 / NBRC 14057 / NRRL 8057</strain>
    </source>
</reference>